<comment type="cofactor">
    <cofactor evidence="1">
        <name>Mg(2+)</name>
        <dbReference type="ChEBI" id="CHEBI:18420"/>
    </cofactor>
</comment>
<evidence type="ECO:0000256" key="3">
    <source>
        <dbReference type="ARBA" id="ARBA00022801"/>
    </source>
</evidence>
<reference evidence="6" key="2">
    <citation type="journal article" date="2021" name="Microbiome">
        <title>Successional dynamics and alternative stable states in a saline activated sludge microbial community over 9 years.</title>
        <authorList>
            <person name="Wang Y."/>
            <person name="Ye J."/>
            <person name="Ju F."/>
            <person name="Liu L."/>
            <person name="Boyd J.A."/>
            <person name="Deng Y."/>
            <person name="Parks D.H."/>
            <person name="Jiang X."/>
            <person name="Yin X."/>
            <person name="Woodcroft B.J."/>
            <person name="Tyson G.W."/>
            <person name="Hugenholtz P."/>
            <person name="Polz M.F."/>
            <person name="Zhang T."/>
        </authorList>
    </citation>
    <scope>NUCLEOTIDE SEQUENCE</scope>
    <source>
        <strain evidence="6">HKST-UBA80</strain>
    </source>
</reference>
<dbReference type="Proteomes" id="UP000714817">
    <property type="component" value="Unassembled WGS sequence"/>
</dbReference>
<organism evidence="6 7">
    <name type="scientific">candidate division WWE3 bacterium</name>
    <dbReference type="NCBI Taxonomy" id="2053526"/>
    <lineage>
        <taxon>Bacteria</taxon>
        <taxon>Katanobacteria</taxon>
    </lineage>
</organism>
<proteinExistence type="predicted"/>
<keyword evidence="4" id="KW-0460">Magnesium</keyword>
<reference evidence="6" key="1">
    <citation type="submission" date="2020-04" db="EMBL/GenBank/DDBJ databases">
        <authorList>
            <person name="Zhang T."/>
        </authorList>
    </citation>
    <scope>NUCLEOTIDE SEQUENCE</scope>
    <source>
        <strain evidence="6">HKST-UBA80</strain>
    </source>
</reference>
<dbReference type="InterPro" id="IPR006879">
    <property type="entry name" value="YdjC-like"/>
</dbReference>
<dbReference type="EMBL" id="JAGQNY010000008">
    <property type="protein sequence ID" value="MCA9302208.1"/>
    <property type="molecule type" value="Genomic_DNA"/>
</dbReference>
<dbReference type="PANTHER" id="PTHR31609">
    <property type="entry name" value="YDJC DEACETYLASE FAMILY MEMBER"/>
    <property type="match status" value="1"/>
</dbReference>
<dbReference type="GO" id="GO:0046872">
    <property type="term" value="F:metal ion binding"/>
    <property type="evidence" value="ECO:0007669"/>
    <property type="project" value="UniProtKB-KW"/>
</dbReference>
<dbReference type="PANTHER" id="PTHR31609:SF1">
    <property type="entry name" value="CARBOHYDRATE DEACETYLASE"/>
    <property type="match status" value="1"/>
</dbReference>
<evidence type="ECO:0000256" key="5">
    <source>
        <dbReference type="ARBA" id="ARBA00023277"/>
    </source>
</evidence>
<sequence length="253" mass="28803">MKKLVIVADDFGTLPSINSGISFLYKNIPTLEISMVTKAKYSKEAATMVKEQSIQNIGIHMELLGLEDLGRPVTAKDYIKLFKEKTYEEIEKIASEELKAFETTIGKPPTHITSHKGIHGNFKLLNFIIAYAKEKNIPIRKPVTALNVELGNQNYAAEISLSRAKLKSTNYLFAHMLGNNLDKIKNAFITDLEKVNEGETAEIVIHPAFFDERLLNYSSLNYLRTRDIDLFTDQNFIDQIKKMGFKFCTYKQI</sequence>
<evidence type="ECO:0000313" key="6">
    <source>
        <dbReference type="EMBL" id="MCA9302208.1"/>
    </source>
</evidence>
<accession>A0A955IW04</accession>
<keyword evidence="5" id="KW-0119">Carbohydrate metabolism</keyword>
<evidence type="ECO:0000256" key="2">
    <source>
        <dbReference type="ARBA" id="ARBA00022723"/>
    </source>
</evidence>
<evidence type="ECO:0000256" key="1">
    <source>
        <dbReference type="ARBA" id="ARBA00001946"/>
    </source>
</evidence>
<dbReference type="AlphaFoldDB" id="A0A955IW04"/>
<keyword evidence="3" id="KW-0378">Hydrolase</keyword>
<dbReference type="Gene3D" id="3.20.20.370">
    <property type="entry name" value="Glycoside hydrolase/deacetylase"/>
    <property type="match status" value="1"/>
</dbReference>
<dbReference type="Pfam" id="PF04794">
    <property type="entry name" value="YdjC"/>
    <property type="match status" value="1"/>
</dbReference>
<dbReference type="InterPro" id="IPR011330">
    <property type="entry name" value="Glyco_hydro/deAcase_b/a-brl"/>
</dbReference>
<dbReference type="GO" id="GO:0005975">
    <property type="term" value="P:carbohydrate metabolic process"/>
    <property type="evidence" value="ECO:0007669"/>
    <property type="project" value="InterPro"/>
</dbReference>
<dbReference type="GO" id="GO:0016787">
    <property type="term" value="F:hydrolase activity"/>
    <property type="evidence" value="ECO:0007669"/>
    <property type="project" value="UniProtKB-KW"/>
</dbReference>
<comment type="caution">
    <text evidence="6">The sequence shown here is derived from an EMBL/GenBank/DDBJ whole genome shotgun (WGS) entry which is preliminary data.</text>
</comment>
<dbReference type="SUPFAM" id="SSF88713">
    <property type="entry name" value="Glycoside hydrolase/deacetylase"/>
    <property type="match status" value="1"/>
</dbReference>
<keyword evidence="2" id="KW-0479">Metal-binding</keyword>
<gene>
    <name evidence="6" type="ORF">KDA10_02505</name>
</gene>
<evidence type="ECO:0000256" key="4">
    <source>
        <dbReference type="ARBA" id="ARBA00022842"/>
    </source>
</evidence>
<protein>
    <submittedName>
        <fullName evidence="6">ChbG/HpnK family deacetylase</fullName>
    </submittedName>
</protein>
<name>A0A955IW04_UNCKA</name>
<evidence type="ECO:0000313" key="7">
    <source>
        <dbReference type="Proteomes" id="UP000714817"/>
    </source>
</evidence>
<dbReference type="GO" id="GO:0019213">
    <property type="term" value="F:deacetylase activity"/>
    <property type="evidence" value="ECO:0007669"/>
    <property type="project" value="TreeGrafter"/>
</dbReference>